<sequence length="148" mass="16406">MRASSMIICTPKPQSINDSTPSSSVTPSTKLTKSKLELLRDAQHKAHEVQVDHGALRTADQVHQQACKDLRMTRDIKTSIPCKLAGMFEALEKNYDWIVPENLFDENSKPKSNEKGAYETYIDKITCIVEATPNTPGNNVDASSLDNT</sequence>
<comment type="caution">
    <text evidence="2">The sequence shown here is derived from an EMBL/GenBank/DDBJ whole genome shotgun (WGS) entry which is preliminary data.</text>
</comment>
<gene>
    <name evidence="2" type="ORF">QYE76_056144</name>
</gene>
<protein>
    <submittedName>
        <fullName evidence="2">Uncharacterized protein</fullName>
    </submittedName>
</protein>
<accession>A0AAD8T1X3</accession>
<reference evidence="2" key="1">
    <citation type="submission" date="2023-07" db="EMBL/GenBank/DDBJ databases">
        <title>A chromosome-level genome assembly of Lolium multiflorum.</title>
        <authorList>
            <person name="Chen Y."/>
            <person name="Copetti D."/>
            <person name="Kolliker R."/>
            <person name="Studer B."/>
        </authorList>
    </citation>
    <scope>NUCLEOTIDE SEQUENCE</scope>
    <source>
        <strain evidence="2">02402/16</strain>
        <tissue evidence="2">Leaf</tissue>
    </source>
</reference>
<dbReference type="AlphaFoldDB" id="A0AAD8T1X3"/>
<evidence type="ECO:0000256" key="1">
    <source>
        <dbReference type="SAM" id="MobiDB-lite"/>
    </source>
</evidence>
<keyword evidence="3" id="KW-1185">Reference proteome</keyword>
<proteinExistence type="predicted"/>
<feature type="region of interest" description="Disordered" evidence="1">
    <location>
        <begin position="1"/>
        <end position="30"/>
    </location>
</feature>
<evidence type="ECO:0000313" key="2">
    <source>
        <dbReference type="EMBL" id="KAK1667985.1"/>
    </source>
</evidence>
<name>A0AAD8T1X3_LOLMU</name>
<organism evidence="2 3">
    <name type="scientific">Lolium multiflorum</name>
    <name type="common">Italian ryegrass</name>
    <name type="synonym">Lolium perenne subsp. multiflorum</name>
    <dbReference type="NCBI Taxonomy" id="4521"/>
    <lineage>
        <taxon>Eukaryota</taxon>
        <taxon>Viridiplantae</taxon>
        <taxon>Streptophyta</taxon>
        <taxon>Embryophyta</taxon>
        <taxon>Tracheophyta</taxon>
        <taxon>Spermatophyta</taxon>
        <taxon>Magnoliopsida</taxon>
        <taxon>Liliopsida</taxon>
        <taxon>Poales</taxon>
        <taxon>Poaceae</taxon>
        <taxon>BOP clade</taxon>
        <taxon>Pooideae</taxon>
        <taxon>Poodae</taxon>
        <taxon>Poeae</taxon>
        <taxon>Poeae Chloroplast Group 2 (Poeae type)</taxon>
        <taxon>Loliodinae</taxon>
        <taxon>Loliinae</taxon>
        <taxon>Lolium</taxon>
    </lineage>
</organism>
<dbReference type="Proteomes" id="UP001231189">
    <property type="component" value="Unassembled WGS sequence"/>
</dbReference>
<evidence type="ECO:0000313" key="3">
    <source>
        <dbReference type="Proteomes" id="UP001231189"/>
    </source>
</evidence>
<feature type="compositionally biased region" description="Low complexity" evidence="1">
    <location>
        <begin position="19"/>
        <end position="30"/>
    </location>
</feature>
<dbReference type="EMBL" id="JAUUTY010000003">
    <property type="protein sequence ID" value="KAK1667985.1"/>
    <property type="molecule type" value="Genomic_DNA"/>
</dbReference>